<dbReference type="EMBL" id="JAKWFO010000005">
    <property type="protein sequence ID" value="KAI9636023.1"/>
    <property type="molecule type" value="Genomic_DNA"/>
</dbReference>
<feature type="region of interest" description="Disordered" evidence="1">
    <location>
        <begin position="414"/>
        <end position="433"/>
    </location>
</feature>
<dbReference type="GO" id="GO:0006364">
    <property type="term" value="P:rRNA processing"/>
    <property type="evidence" value="ECO:0007669"/>
    <property type="project" value="InterPro"/>
</dbReference>
<keyword evidence="3" id="KW-1185">Reference proteome</keyword>
<dbReference type="GO" id="GO:0000171">
    <property type="term" value="F:ribonuclease MRP activity"/>
    <property type="evidence" value="ECO:0007669"/>
    <property type="project" value="TreeGrafter"/>
</dbReference>
<name>A0AA38H842_9TREE</name>
<comment type="caution">
    <text evidence="2">The sequence shown here is derived from an EMBL/GenBank/DDBJ whole genome shotgun (WGS) entry which is preliminary data.</text>
</comment>
<protein>
    <submittedName>
        <fullName evidence="2">Uncharacterized protein</fullName>
    </submittedName>
</protein>
<accession>A0AA38H842</accession>
<dbReference type="GeneID" id="77727900"/>
<evidence type="ECO:0000313" key="2">
    <source>
        <dbReference type="EMBL" id="KAI9636023.1"/>
    </source>
</evidence>
<dbReference type="GO" id="GO:0005655">
    <property type="term" value="C:nucleolar ribonuclease P complex"/>
    <property type="evidence" value="ECO:0007669"/>
    <property type="project" value="TreeGrafter"/>
</dbReference>
<dbReference type="AlphaFoldDB" id="A0AA38H842"/>
<evidence type="ECO:0000256" key="1">
    <source>
        <dbReference type="SAM" id="MobiDB-lite"/>
    </source>
</evidence>
<dbReference type="PANTHER" id="PTHR28272:SF1">
    <property type="entry name" value="RIBONUCLEASES P_MRP PROTEIN SUBUNIT POP3"/>
    <property type="match status" value="1"/>
</dbReference>
<dbReference type="GO" id="GO:0004526">
    <property type="term" value="F:ribonuclease P activity"/>
    <property type="evidence" value="ECO:0007669"/>
    <property type="project" value="TreeGrafter"/>
</dbReference>
<dbReference type="GO" id="GO:0034965">
    <property type="term" value="P:intronic box C/D snoRNA processing"/>
    <property type="evidence" value="ECO:0007669"/>
    <property type="project" value="TreeGrafter"/>
</dbReference>
<feature type="compositionally biased region" description="Basic residues" evidence="1">
    <location>
        <begin position="476"/>
        <end position="493"/>
    </location>
</feature>
<feature type="region of interest" description="Disordered" evidence="1">
    <location>
        <begin position="211"/>
        <end position="277"/>
    </location>
</feature>
<dbReference type="InterPro" id="IPR013241">
    <property type="entry name" value="RNase_P_Pop3"/>
</dbReference>
<proteinExistence type="predicted"/>
<dbReference type="RefSeq" id="XP_052945800.1">
    <property type="nucleotide sequence ID" value="XM_053088695.1"/>
</dbReference>
<feature type="compositionally biased region" description="Low complexity" evidence="1">
    <location>
        <begin position="258"/>
        <end position="277"/>
    </location>
</feature>
<feature type="compositionally biased region" description="Polar residues" evidence="1">
    <location>
        <begin position="1"/>
        <end position="13"/>
    </location>
</feature>
<sequence length="493" mass="52499">MSTPASVAGSSNRRQPKKSKDQQQAGTDKAGASRTITKAVLANPLIVPWPSIPKHLQATVLANLPAFVPSDIAAYHTDRARCHQTEKRRRKSHVKEAASKDAEGVKASVAEESVGDAAGAVPAASKEETAADGKAKKQAPTEHSDEPASKKLKPTVSHPPNVQTPSVRPDKPAMLPHLVLGINEVIKSLEAQTDALRLRVIRIGDALADQQKGGKETRMLLPTAPPREDDESEEEDEVDMEAEGPAEDAAMGPPPDTAPAASTSTSDPPTDFSSASSPPAPVEWIIIPLLSISPASLVSPIPAYCATYNTLVYQHTHISKIARTRLKASEAEEVAGGPVEEVRVVPLGKVEEELAALVGLRRVACLGVRSSHPQVQTLHKLLPKSILHPPRHSLTLPFPTSALTVTSAPTLPFDPATATTSADMPKPAPPAQTKRTKADALLPHIHYAPLHVKGITTTIPADGNAKKQKRMEEVRAKRRSAKEKKKLARAAAK</sequence>
<organism evidence="2 3">
    <name type="scientific">Dioszegia hungarica</name>
    <dbReference type="NCBI Taxonomy" id="4972"/>
    <lineage>
        <taxon>Eukaryota</taxon>
        <taxon>Fungi</taxon>
        <taxon>Dikarya</taxon>
        <taxon>Basidiomycota</taxon>
        <taxon>Agaricomycotina</taxon>
        <taxon>Tremellomycetes</taxon>
        <taxon>Tremellales</taxon>
        <taxon>Bulleribasidiaceae</taxon>
        <taxon>Dioszegia</taxon>
    </lineage>
</organism>
<feature type="region of interest" description="Disordered" evidence="1">
    <location>
        <begin position="458"/>
        <end position="493"/>
    </location>
</feature>
<dbReference type="GO" id="GO:0005829">
    <property type="term" value="C:cytosol"/>
    <property type="evidence" value="ECO:0007669"/>
    <property type="project" value="TreeGrafter"/>
</dbReference>
<dbReference type="Proteomes" id="UP001164286">
    <property type="component" value="Unassembled WGS sequence"/>
</dbReference>
<reference evidence="2" key="1">
    <citation type="journal article" date="2022" name="G3 (Bethesda)">
        <title>High quality genome of the basidiomycete yeast Dioszegia hungarica PDD-24b-2 isolated from cloud water.</title>
        <authorList>
            <person name="Jarrige D."/>
            <person name="Haridas S."/>
            <person name="Bleykasten-Grosshans C."/>
            <person name="Joly M."/>
            <person name="Nadalig T."/>
            <person name="Sancelme M."/>
            <person name="Vuilleumier S."/>
            <person name="Grigoriev I.V."/>
            <person name="Amato P."/>
            <person name="Bringel F."/>
        </authorList>
    </citation>
    <scope>NUCLEOTIDE SEQUENCE</scope>
    <source>
        <strain evidence="2">PDD-24b-2</strain>
    </source>
</reference>
<feature type="compositionally biased region" description="Acidic residues" evidence="1">
    <location>
        <begin position="228"/>
        <end position="246"/>
    </location>
</feature>
<evidence type="ECO:0000313" key="3">
    <source>
        <dbReference type="Proteomes" id="UP001164286"/>
    </source>
</evidence>
<dbReference type="GO" id="GO:0008033">
    <property type="term" value="P:tRNA processing"/>
    <property type="evidence" value="ECO:0007669"/>
    <property type="project" value="InterPro"/>
</dbReference>
<feature type="compositionally biased region" description="Basic and acidic residues" evidence="1">
    <location>
        <begin position="125"/>
        <end position="149"/>
    </location>
</feature>
<dbReference type="PANTHER" id="PTHR28272">
    <property type="entry name" value="RIBONUCLEASES P/MRP PROTEIN SUBUNIT POP3"/>
    <property type="match status" value="1"/>
</dbReference>
<feature type="region of interest" description="Disordered" evidence="1">
    <location>
        <begin position="1"/>
        <end position="36"/>
    </location>
</feature>
<gene>
    <name evidence="2" type="ORF">MKK02DRAFT_33314</name>
</gene>
<feature type="compositionally biased region" description="Basic and acidic residues" evidence="1">
    <location>
        <begin position="94"/>
        <end position="104"/>
    </location>
</feature>
<dbReference type="GO" id="GO:0000172">
    <property type="term" value="C:ribonuclease MRP complex"/>
    <property type="evidence" value="ECO:0007669"/>
    <property type="project" value="TreeGrafter"/>
</dbReference>
<feature type="region of interest" description="Disordered" evidence="1">
    <location>
        <begin position="81"/>
        <end position="172"/>
    </location>
</feature>